<sequence>MKQVSFAVTLDKPHQVLREMEYQGLLIIEAFAEWCGPCKAIEQLFQSFNTEYLGRIRFVRVNSALVPFFRRFHGRSRPVFILVFCGKIKEIIVGSNYPRFSVSVPNLLNQDKFQSPEQFSPVEYFRELSSDPQFSKCWKTAMQEKEEAEQKAHAAREKGLESDADPNGAYDNVVGQFKDKWKHIKMFNDVRLQEQIGDLRVDMSGEDNKSVFTGFYSNYGLQSQEQLIEVLKVQLKFIQQVQQRKFDQMYTIAVFDNTAPLLENLQHFYGDVVQQYPEMYFCFLIKNLTAATMQSLKQQFIYFDNINILEDNNVVNKIFHKKIINKDEEEQFDQEFPTASYIFNHQDKLIEQHASALAARQFCFAKYGISRKQVYEQGQIDCRSPQFVGFHGQKLNILNIAQFQGKTPKEILKDSYNVNQAISLFTLNPISVNLQQQINDIQNLMKNKDTYFIVTFDDLQTLEDLQLLAQRVNITGINVIQDIPSAYKAAWSPIKTRNYLVEPVRDTLEQISGDLSITEKLKILTSLEKRDQVPANYIIPVIFFTPQRQEAQEIFTIAHLQNYLEQQKKLVEKLKLESKDELIEDKETAAVPILAVNSDDLVIYQRTLLSLNKANMTRNKYTCFCYLDNLSSDYWRQLFNVYQVQQQMTEIFFVVVLRSVISQANIEELAQKFYFTKQLNIFTYRSGLHKALQAKHSFEGQLFLLFNEQNELAIASQYIFETRNKVLRDLNEKKLRTLIPEVTFEKDCVIVRGQVIKFCQQLKPYDKQKRVVVAVFDQSEKDFQKTLHHYTVLTKKHRTCYFITIFKNEVEATSLKKKYEDCLQLNICIDQGQAVQFLNENDMQRTKVFNIFQDLQFDCSCNDLNKMQDLILDYSGTEWELGLPFKNKQLQFLNKSQLRAPGQPYVLSFFEYKDETTLLKMITEYYQKVQSAFSGIYFITCIQNITVNSVQQLESFRNNIYYFQEMNLVEDQDNICDRVLSQPIYNPGSEFAEDEEYDQVKSACFIFNETNQMVEAHANALDCRVFCSNVYNFRGWPTSHQNGIIEIDELEHQMAFKGQKIRFLQKVNYYKPGQNILVTKVDHKAKDFEQFIAENTSIKKCPQVYQIIIAKDIKQFKDYEDIANKFKGLDINLIEDKIAMPAPRLEMKKEVDKKAVDKKEELVVQEDGRCFQSSILFGSNLQSFKPIIELDDLDRQVQRLQKIEIQESDRELEDEIQCTDKLTGVLQDDLTFRGQKFKYINKATNFPTPPRDDYFIENLEKSHFVLAIFNSNAFSYEDQMFQFYKATQIISKLYGACLLKGVAQATDLELLKKKFHFASRLNLLNYKQGLLKKYYKLDGKFDQIFLVFNGSGALKFKCNFVCELEEYARSRQDLECFAFDQKKIVPDVDKNGQYLSLKGVNYKYMSQVTQHDQQQGLVLAVVNSEEKRPGDDTKVRITELLKSYKELIKKQNTTIFITLLTSSDAASIYPDLKDMNCVENYQGIAQKLLRGSEKCFYVFRNNILDTVCPELKQMQEVVDKFIETRSEAIKEVVTSIKQTDIKNDDSAELGIDKKKVKKRVKVDGK</sequence>
<dbReference type="InterPro" id="IPR051766">
    <property type="entry name" value="TXND_domain-containing"/>
</dbReference>
<reference evidence="5 6" key="2">
    <citation type="submission" date="2024-07" db="EMBL/GenBank/DDBJ databases">
        <authorList>
            <person name="Akdeniz Z."/>
        </authorList>
    </citation>
    <scope>NUCLEOTIDE SEQUENCE [LARGE SCALE GENOMIC DNA]</scope>
</reference>
<evidence type="ECO:0000313" key="5">
    <source>
        <dbReference type="EMBL" id="CAL6005872.1"/>
    </source>
</evidence>
<dbReference type="PANTHER" id="PTHR46135:SF3">
    <property type="entry name" value="NME_NM23 FAMILY MEMBER 8"/>
    <property type="match status" value="1"/>
</dbReference>
<keyword evidence="1" id="KW-0175">Coiled coil</keyword>
<feature type="domain" description="Thioredoxin" evidence="3">
    <location>
        <begin position="23"/>
        <end position="95"/>
    </location>
</feature>
<evidence type="ECO:0000259" key="3">
    <source>
        <dbReference type="Pfam" id="PF00085"/>
    </source>
</evidence>
<dbReference type="EMBL" id="CATOUU010000517">
    <property type="protein sequence ID" value="CAI9932534.1"/>
    <property type="molecule type" value="Genomic_DNA"/>
</dbReference>
<dbReference type="EMBL" id="CAXDID020000052">
    <property type="protein sequence ID" value="CAL6005872.1"/>
    <property type="molecule type" value="Genomic_DNA"/>
</dbReference>
<protein>
    <submittedName>
        <fullName evidence="4">Thioredoxin like protein</fullName>
    </submittedName>
    <submittedName>
        <fullName evidence="5">Thioredoxin_like protein</fullName>
    </submittedName>
</protein>
<dbReference type="Pfam" id="PF00085">
    <property type="entry name" value="Thioredoxin"/>
    <property type="match status" value="1"/>
</dbReference>
<dbReference type="Proteomes" id="UP001642409">
    <property type="component" value="Unassembled WGS sequence"/>
</dbReference>
<feature type="compositionally biased region" description="Basic and acidic residues" evidence="2">
    <location>
        <begin position="148"/>
        <end position="161"/>
    </location>
</feature>
<comment type="caution">
    <text evidence="4">The sequence shown here is derived from an EMBL/GenBank/DDBJ whole genome shotgun (WGS) entry which is preliminary data.</text>
</comment>
<name>A0AA86P5V8_9EUKA</name>
<dbReference type="InterPro" id="IPR013766">
    <property type="entry name" value="Thioredoxin_domain"/>
</dbReference>
<reference evidence="4" key="1">
    <citation type="submission" date="2023-06" db="EMBL/GenBank/DDBJ databases">
        <authorList>
            <person name="Kurt Z."/>
        </authorList>
    </citation>
    <scope>NUCLEOTIDE SEQUENCE</scope>
</reference>
<feature type="coiled-coil region" evidence="1">
    <location>
        <begin position="557"/>
        <end position="584"/>
    </location>
</feature>
<gene>
    <name evidence="5" type="ORF">HINF_LOCUS19798</name>
    <name evidence="4" type="ORF">HINF_LOCUS20179</name>
</gene>
<evidence type="ECO:0000256" key="2">
    <source>
        <dbReference type="SAM" id="MobiDB-lite"/>
    </source>
</evidence>
<evidence type="ECO:0000313" key="6">
    <source>
        <dbReference type="Proteomes" id="UP001642409"/>
    </source>
</evidence>
<dbReference type="InterPro" id="IPR036249">
    <property type="entry name" value="Thioredoxin-like_sf"/>
</dbReference>
<evidence type="ECO:0000313" key="4">
    <source>
        <dbReference type="EMBL" id="CAI9932534.1"/>
    </source>
</evidence>
<keyword evidence="6" id="KW-1185">Reference proteome</keyword>
<dbReference type="Gene3D" id="3.40.30.10">
    <property type="entry name" value="Glutaredoxin"/>
    <property type="match status" value="1"/>
</dbReference>
<feature type="region of interest" description="Disordered" evidence="2">
    <location>
        <begin position="148"/>
        <end position="167"/>
    </location>
</feature>
<organism evidence="4">
    <name type="scientific">Hexamita inflata</name>
    <dbReference type="NCBI Taxonomy" id="28002"/>
    <lineage>
        <taxon>Eukaryota</taxon>
        <taxon>Metamonada</taxon>
        <taxon>Diplomonadida</taxon>
        <taxon>Hexamitidae</taxon>
        <taxon>Hexamitinae</taxon>
        <taxon>Hexamita</taxon>
    </lineage>
</organism>
<proteinExistence type="predicted"/>
<accession>A0AA86P5V8</accession>
<evidence type="ECO:0000256" key="1">
    <source>
        <dbReference type="SAM" id="Coils"/>
    </source>
</evidence>
<dbReference type="SUPFAM" id="SSF52833">
    <property type="entry name" value="Thioredoxin-like"/>
    <property type="match status" value="1"/>
</dbReference>
<dbReference type="PANTHER" id="PTHR46135">
    <property type="entry name" value="NME/NM23 FAMILY MEMBER 8"/>
    <property type="match status" value="1"/>
</dbReference>